<comment type="caution">
    <text evidence="2">The sequence shown here is derived from an EMBL/GenBank/DDBJ whole genome shotgun (WGS) entry which is preliminary data.</text>
</comment>
<dbReference type="PANTHER" id="PTHR11215:SF1">
    <property type="entry name" value="MYG1 EXONUCLEASE"/>
    <property type="match status" value="1"/>
</dbReference>
<evidence type="ECO:0000313" key="2">
    <source>
        <dbReference type="EMBL" id="OGI68459.1"/>
    </source>
</evidence>
<name>A0A1F6VFV4_9BACT</name>
<dbReference type="EMBL" id="MFTS01000003">
    <property type="protein sequence ID" value="OGI68459.1"/>
    <property type="molecule type" value="Genomic_DNA"/>
</dbReference>
<comment type="similarity">
    <text evidence="1">Belongs to the MYG1 family.</text>
</comment>
<proteinExistence type="inferred from homology"/>
<evidence type="ECO:0000256" key="1">
    <source>
        <dbReference type="ARBA" id="ARBA00010105"/>
    </source>
</evidence>
<evidence type="ECO:0000313" key="3">
    <source>
        <dbReference type="Proteomes" id="UP000178235"/>
    </source>
</evidence>
<dbReference type="Proteomes" id="UP000178235">
    <property type="component" value="Unassembled WGS sequence"/>
</dbReference>
<dbReference type="AlphaFoldDB" id="A0A1F6VFV4"/>
<accession>A0A1F6VFV4</accession>
<dbReference type="PANTHER" id="PTHR11215">
    <property type="entry name" value="METAL DEPENDENT HYDROLASE - RELATED"/>
    <property type="match status" value="1"/>
</dbReference>
<dbReference type="Pfam" id="PF03690">
    <property type="entry name" value="MYG1_exonuc"/>
    <property type="match status" value="1"/>
</dbReference>
<organism evidence="2 3">
    <name type="scientific">Candidatus Nomurabacteria bacterium RIFCSPHIGHO2_01_FULL_42_15</name>
    <dbReference type="NCBI Taxonomy" id="1801742"/>
    <lineage>
        <taxon>Bacteria</taxon>
        <taxon>Candidatus Nomuraibacteriota</taxon>
    </lineage>
</organism>
<gene>
    <name evidence="2" type="ORF">A2738_01075</name>
</gene>
<dbReference type="InterPro" id="IPR003226">
    <property type="entry name" value="MYG1_exonuclease"/>
</dbReference>
<reference evidence="2 3" key="1">
    <citation type="journal article" date="2016" name="Nat. Commun.">
        <title>Thousands of microbial genomes shed light on interconnected biogeochemical processes in an aquifer system.</title>
        <authorList>
            <person name="Anantharaman K."/>
            <person name="Brown C.T."/>
            <person name="Hug L.A."/>
            <person name="Sharon I."/>
            <person name="Castelle C.J."/>
            <person name="Probst A.J."/>
            <person name="Thomas B.C."/>
            <person name="Singh A."/>
            <person name="Wilkins M.J."/>
            <person name="Karaoz U."/>
            <person name="Brodie E.L."/>
            <person name="Williams K.H."/>
            <person name="Hubbard S.S."/>
            <person name="Banfield J.F."/>
        </authorList>
    </citation>
    <scope>NUCLEOTIDE SEQUENCE [LARGE SCALE GENOMIC DNA]</scope>
</reference>
<sequence length="308" mass="35023">MGKKEKKLKLITHDGSFHADDIFAYATLSLLLEKKREKFEVIRTRDKETIHDADYVFDVGGIYDAKLNRFDHHQTDGAGEREGIPYSSFGLVWKKFGVEVAGNKEVADFIEHKLAMPIDANDNGIDLYKNNFPNISAYTLQDVFAIFSPTSLEDMEKDKQFLKAFAWGKEILQREIKKANDQIEVAQIIKGFYKKAKDKRLIVIDEPKVSKFEIWDALQNFTEPLFAVFGDNEKWSAVAMRKTKNSFGNRKDLPASWAGLMDKKLQELTGVQDAVFCHRALFLAVAKSKEGAIKLSQLALDYKLTPSA</sequence>
<protein>
    <recommendedName>
        <fullName evidence="4">Metal-dependent hydrolase</fullName>
    </recommendedName>
</protein>
<dbReference type="GO" id="GO:0005737">
    <property type="term" value="C:cytoplasm"/>
    <property type="evidence" value="ECO:0007669"/>
    <property type="project" value="TreeGrafter"/>
</dbReference>
<evidence type="ECO:0008006" key="4">
    <source>
        <dbReference type="Google" id="ProtNLM"/>
    </source>
</evidence>